<comment type="caution">
    <text evidence="2">The sequence shown here is derived from an EMBL/GenBank/DDBJ whole genome shotgun (WGS) entry which is preliminary data.</text>
</comment>
<sequence length="865" mass="94805">MVGLTIPAWAARRRLQRSTPIGGYQAAVVVGFGRLSYSQFGRLRHGGETVWPLAGQGRRRDVWQSVVETLEQVQVLRDPVGRGLCLDLVGQYLGLPLQVRHFPSTRQHIYSILLACDQHPDGLSTLLRVLSELEPRSRAVSSARRMLSGDVPRQRGAVRADHPVIRGEVPPRAADFTPDVELLAAIRDRSPAVLIGAGKSELAAEYAHRHVGDHDVVWWIPSTHPVQVRIALVKLAMRLKLPVEPSAQAAVPAVLDALRTRDSLLIFDNVGRIDDVRPFFPAGSGHVVVTSRSATGNAIDVPWPRANPEVEQDDLLKVCAFFAEGPISRRLFASAPHLPSLPDLAATLRDPVLLSREIRRIGARGLAKVDHRNDTVELTRRFPREERFRHDAHLILAYADPNDPENAANWSCYADLLPHVLASGVLDCGDPQVRRLAINMVAFLSAWGDPDDARTMAATLVDRWRDNRRDALTAARWLARTSRQAGLFEEAGRIGESTVAQSREHLGQDHEDTLLSAQSVAEDLHAAGEFVSGMALGKFAYQRAPGTFGDDDPDTLEATSKYASALRLCGDFDTARRLHEQTAERKTDVFGENHPATLSTLNSWVLDLIACGKWPEACQVQEDTVQRLRENAGIRHVMTLRATRTLAVARRLAGDAANALPLGQVALDGLIGRYGEAGPEAISAAMNVSVTLRQLGRLEEARRLGLHVHKLGQRTWGQHHPFALAAATNVAVTLHVLGELSTARGLNEKAMNRMRAALGEDHPFSLVCAANLANDLARAGQYAAARDLGLDTMERSQRALPDDHPHTCAVATNLALHLRGLGLLDESADLQRDSVTRLRRTLGTNHPVTVAATENRRIFCTVDII</sequence>
<reference evidence="2 3" key="1">
    <citation type="submission" date="2018-05" db="EMBL/GenBank/DDBJ databases">
        <title>Evolution of GPA BGCs.</title>
        <authorList>
            <person name="Waglechner N."/>
            <person name="Wright G.D."/>
        </authorList>
    </citation>
    <scope>NUCLEOTIDE SEQUENCE [LARGE SCALE GENOMIC DNA]</scope>
    <source>
        <strain evidence="2 3">A82846</strain>
    </source>
</reference>
<evidence type="ECO:0000313" key="3">
    <source>
        <dbReference type="Proteomes" id="UP000287547"/>
    </source>
</evidence>
<feature type="domain" description="Effector-associated" evidence="1">
    <location>
        <begin position="67"/>
        <end position="147"/>
    </location>
</feature>
<proteinExistence type="predicted"/>
<accession>A0A428YV56</accession>
<dbReference type="InterPro" id="IPR045431">
    <property type="entry name" value="EAD2"/>
</dbReference>
<evidence type="ECO:0000313" key="2">
    <source>
        <dbReference type="EMBL" id="RSM73654.1"/>
    </source>
</evidence>
<organism evidence="2 3">
    <name type="scientific">Kibdelosporangium aridum</name>
    <dbReference type="NCBI Taxonomy" id="2030"/>
    <lineage>
        <taxon>Bacteria</taxon>
        <taxon>Bacillati</taxon>
        <taxon>Actinomycetota</taxon>
        <taxon>Actinomycetes</taxon>
        <taxon>Pseudonocardiales</taxon>
        <taxon>Pseudonocardiaceae</taxon>
        <taxon>Kibdelosporangium</taxon>
    </lineage>
</organism>
<dbReference type="AlphaFoldDB" id="A0A428YV56"/>
<dbReference type="EMBL" id="QHKI01000054">
    <property type="protein sequence ID" value="RSM73654.1"/>
    <property type="molecule type" value="Genomic_DNA"/>
</dbReference>
<dbReference type="InterPro" id="IPR011990">
    <property type="entry name" value="TPR-like_helical_dom_sf"/>
</dbReference>
<protein>
    <recommendedName>
        <fullName evidence="1">Effector-associated domain-containing protein</fullName>
    </recommendedName>
</protein>
<dbReference type="SUPFAM" id="SSF48452">
    <property type="entry name" value="TPR-like"/>
    <property type="match status" value="3"/>
</dbReference>
<dbReference type="InterPro" id="IPR027417">
    <property type="entry name" value="P-loop_NTPase"/>
</dbReference>
<dbReference type="NCBIfam" id="NF040586">
    <property type="entry name" value="FxSxx_TPR"/>
    <property type="match status" value="1"/>
</dbReference>
<gene>
    <name evidence="2" type="ORF">DMH04_40860</name>
</gene>
<dbReference type="Pfam" id="PF19956">
    <property type="entry name" value="EAD2"/>
    <property type="match status" value="1"/>
</dbReference>
<dbReference type="Gene3D" id="1.25.40.10">
    <property type="entry name" value="Tetratricopeptide repeat domain"/>
    <property type="match status" value="2"/>
</dbReference>
<dbReference type="SUPFAM" id="SSF52540">
    <property type="entry name" value="P-loop containing nucleoside triphosphate hydrolases"/>
    <property type="match status" value="1"/>
</dbReference>
<dbReference type="Pfam" id="PF13424">
    <property type="entry name" value="TPR_12"/>
    <property type="match status" value="1"/>
</dbReference>
<dbReference type="PANTHER" id="PTHR46082">
    <property type="entry name" value="ATP/GTP-BINDING PROTEIN-RELATED"/>
    <property type="match status" value="1"/>
</dbReference>
<name>A0A428YV56_KIBAR</name>
<dbReference type="OrthoDB" id="580767at2"/>
<evidence type="ECO:0000259" key="1">
    <source>
        <dbReference type="Pfam" id="PF19956"/>
    </source>
</evidence>
<dbReference type="Gene3D" id="3.40.50.300">
    <property type="entry name" value="P-loop containing nucleotide triphosphate hydrolases"/>
    <property type="match status" value="1"/>
</dbReference>
<dbReference type="Pfam" id="PF13374">
    <property type="entry name" value="TPR_10"/>
    <property type="match status" value="3"/>
</dbReference>
<dbReference type="PANTHER" id="PTHR46082:SF6">
    <property type="entry name" value="AAA+ ATPASE DOMAIN-CONTAINING PROTEIN-RELATED"/>
    <property type="match status" value="1"/>
</dbReference>
<dbReference type="InterPro" id="IPR053137">
    <property type="entry name" value="NLR-like"/>
</dbReference>
<dbReference type="Proteomes" id="UP000287547">
    <property type="component" value="Unassembled WGS sequence"/>
</dbReference>